<dbReference type="EMBL" id="JAPYYP010000002">
    <property type="protein sequence ID" value="MDA5107285.1"/>
    <property type="molecule type" value="Genomic_DNA"/>
</dbReference>
<comment type="caution">
    <text evidence="3">The sequence shown here is derived from an EMBL/GenBank/DDBJ whole genome shotgun (WGS) entry which is preliminary data.</text>
</comment>
<keyword evidence="4" id="KW-1185">Reference proteome</keyword>
<protein>
    <submittedName>
        <fullName evidence="3">YheC/YheD family protein</fullName>
    </submittedName>
</protein>
<sequence>MDRVGIMLDWAVMQSGIRGDKSYERLPYYVEIGKELGMEPVFFHPRHVRSGGQMVLGHFWNGSRLVPRLVKVPRVIHNRVLTGDGRARATIRRLSRTRTVFNGLVVRDKWKVHQMLWKNPAIRAYLPHTVPFTPEKLQTFLDRYRTVYVKPAIGSVGIGVVRIERHGDAYRFIASRRKRTFSRKRLIAEAARWVGNRRFLVQQGVPLARYQGKTFDIRVSVQKNGEREWTVSGLVAKVANRANKLSNLARGGRAVPLSQALEPLFTAEQQKEVVERIKQVAVEIARQYQHHFPSLADLGMDMGIDRQGHPYLIEVNVRDQRYSFYKAGELAMFKQTYRHPMEYARSLLAEKGRGRRTRPQSKQTWAGVG</sequence>
<dbReference type="Proteomes" id="UP001151071">
    <property type="component" value="Unassembled WGS sequence"/>
</dbReference>
<dbReference type="GO" id="GO:0005524">
    <property type="term" value="F:ATP binding"/>
    <property type="evidence" value="ECO:0007669"/>
    <property type="project" value="UniProtKB-UniRule"/>
</dbReference>
<dbReference type="SUPFAM" id="SSF56059">
    <property type="entry name" value="Glutathione synthetase ATP-binding domain-like"/>
    <property type="match status" value="1"/>
</dbReference>
<dbReference type="Gene3D" id="3.30.470.20">
    <property type="entry name" value="ATP-grasp fold, B domain"/>
    <property type="match status" value="1"/>
</dbReference>
<gene>
    <name evidence="3" type="ORF">O3V59_02850</name>
</gene>
<evidence type="ECO:0000256" key="1">
    <source>
        <dbReference type="PROSITE-ProRule" id="PRU00409"/>
    </source>
</evidence>
<dbReference type="PROSITE" id="PS50975">
    <property type="entry name" value="ATP_GRASP"/>
    <property type="match status" value="1"/>
</dbReference>
<dbReference type="InterPro" id="IPR026838">
    <property type="entry name" value="YheC/D"/>
</dbReference>
<evidence type="ECO:0000259" key="2">
    <source>
        <dbReference type="PROSITE" id="PS50975"/>
    </source>
</evidence>
<dbReference type="GO" id="GO:0046872">
    <property type="term" value="F:metal ion binding"/>
    <property type="evidence" value="ECO:0007669"/>
    <property type="project" value="InterPro"/>
</dbReference>
<evidence type="ECO:0000313" key="3">
    <source>
        <dbReference type="EMBL" id="MDA5107285.1"/>
    </source>
</evidence>
<dbReference type="RefSeq" id="WP_271139461.1">
    <property type="nucleotide sequence ID" value="NZ_JAPYYP010000002.1"/>
</dbReference>
<dbReference type="AlphaFoldDB" id="A0A9X3Z260"/>
<reference evidence="3" key="1">
    <citation type="submission" date="2022-12" db="EMBL/GenBank/DDBJ databases">
        <title>Draft genome sequence of the thermophilic strain Brevibacillus thermoruber HT42, isolated from Los Humeros, Puebla, Mexico, with biotechnological potential.</title>
        <authorList>
            <person name="Lara Sanchez J."/>
            <person name="Solis Palacios R."/>
            <person name="Bustos Baena A.S."/>
            <person name="Ruz Baez A.E."/>
            <person name="Espinosa Luna G."/>
            <person name="Oliart Ros R.M."/>
        </authorList>
    </citation>
    <scope>NUCLEOTIDE SEQUENCE</scope>
    <source>
        <strain evidence="3">HT42</strain>
    </source>
</reference>
<organism evidence="3 4">
    <name type="scientific">Brevibacillus thermoruber</name>
    <dbReference type="NCBI Taxonomy" id="33942"/>
    <lineage>
        <taxon>Bacteria</taxon>
        <taxon>Bacillati</taxon>
        <taxon>Bacillota</taxon>
        <taxon>Bacilli</taxon>
        <taxon>Bacillales</taxon>
        <taxon>Paenibacillaceae</taxon>
        <taxon>Brevibacillus</taxon>
    </lineage>
</organism>
<keyword evidence="1" id="KW-0067">ATP-binding</keyword>
<proteinExistence type="predicted"/>
<name>A0A9X3Z260_9BACL</name>
<evidence type="ECO:0000313" key="4">
    <source>
        <dbReference type="Proteomes" id="UP001151071"/>
    </source>
</evidence>
<accession>A0A9X3Z260</accession>
<keyword evidence="1" id="KW-0547">Nucleotide-binding</keyword>
<dbReference type="Pfam" id="PF14398">
    <property type="entry name" value="ATPgrasp_YheCD"/>
    <property type="match status" value="1"/>
</dbReference>
<dbReference type="InterPro" id="IPR011761">
    <property type="entry name" value="ATP-grasp"/>
</dbReference>
<feature type="domain" description="ATP-grasp" evidence="2">
    <location>
        <begin position="118"/>
        <end position="341"/>
    </location>
</feature>